<evidence type="ECO:0000313" key="3">
    <source>
        <dbReference type="EMBL" id="EUD66869.1"/>
    </source>
</evidence>
<gene>
    <name evidence="3" type="ORF">C922_02854</name>
</gene>
<feature type="coiled-coil region" evidence="1">
    <location>
        <begin position="487"/>
        <end position="521"/>
    </location>
</feature>
<keyword evidence="1" id="KW-0175">Coiled coil</keyword>
<evidence type="ECO:0000256" key="1">
    <source>
        <dbReference type="SAM" id="Coils"/>
    </source>
</evidence>
<dbReference type="OrthoDB" id="376497at2759"/>
<dbReference type="RefSeq" id="XP_008816675.1">
    <property type="nucleotide sequence ID" value="XM_008818453.1"/>
</dbReference>
<organism evidence="3 4">
    <name type="scientific">Plasmodium inui San Antonio 1</name>
    <dbReference type="NCBI Taxonomy" id="1237626"/>
    <lineage>
        <taxon>Eukaryota</taxon>
        <taxon>Sar</taxon>
        <taxon>Alveolata</taxon>
        <taxon>Apicomplexa</taxon>
        <taxon>Aconoidasida</taxon>
        <taxon>Haemosporida</taxon>
        <taxon>Plasmodiidae</taxon>
        <taxon>Plasmodium</taxon>
        <taxon>Plasmodium (Plasmodium)</taxon>
    </lineage>
</organism>
<protein>
    <submittedName>
        <fullName evidence="3">Uncharacterized protein</fullName>
    </submittedName>
</protein>
<evidence type="ECO:0000313" key="4">
    <source>
        <dbReference type="Proteomes" id="UP000030640"/>
    </source>
</evidence>
<feature type="coiled-coil region" evidence="1">
    <location>
        <begin position="231"/>
        <end position="304"/>
    </location>
</feature>
<feature type="coiled-coil region" evidence="1">
    <location>
        <begin position="332"/>
        <end position="394"/>
    </location>
</feature>
<feature type="region of interest" description="Disordered" evidence="2">
    <location>
        <begin position="425"/>
        <end position="476"/>
    </location>
</feature>
<reference evidence="3 4" key="1">
    <citation type="submission" date="2013-02" db="EMBL/GenBank/DDBJ databases">
        <title>The Genome Sequence of Plasmodium inui San Antonio 1.</title>
        <authorList>
            <consortium name="The Broad Institute Genome Sequencing Platform"/>
            <consortium name="The Broad Institute Genome Sequencing Center for Infectious Disease"/>
            <person name="Neafsey D."/>
            <person name="Cheeseman I."/>
            <person name="Volkman S."/>
            <person name="Adams J."/>
            <person name="Walker B."/>
            <person name="Young S.K."/>
            <person name="Zeng Q."/>
            <person name="Gargeya S."/>
            <person name="Fitzgerald M."/>
            <person name="Haas B."/>
            <person name="Abouelleil A."/>
            <person name="Alvarado L."/>
            <person name="Arachchi H.M."/>
            <person name="Berlin A.M."/>
            <person name="Chapman S.B."/>
            <person name="Dewar J."/>
            <person name="Goldberg J."/>
            <person name="Griggs A."/>
            <person name="Gujja S."/>
            <person name="Hansen M."/>
            <person name="Howarth C."/>
            <person name="Imamovic A."/>
            <person name="Larimer J."/>
            <person name="McCowan C."/>
            <person name="Murphy C."/>
            <person name="Neiman D."/>
            <person name="Pearson M."/>
            <person name="Priest M."/>
            <person name="Roberts A."/>
            <person name="Saif S."/>
            <person name="Shea T."/>
            <person name="Sisk P."/>
            <person name="Sykes S."/>
            <person name="Wortman J."/>
            <person name="Nusbaum C."/>
            <person name="Birren B."/>
        </authorList>
    </citation>
    <scope>NUCLEOTIDE SEQUENCE [LARGE SCALE GENOMIC DNA]</scope>
    <source>
        <strain evidence="3 4">San Antonio 1</strain>
    </source>
</reference>
<proteinExistence type="predicted"/>
<name>W7ACN5_9APIC</name>
<dbReference type="AlphaFoldDB" id="W7ACN5"/>
<feature type="compositionally biased region" description="Basic and acidic residues" evidence="2">
    <location>
        <begin position="452"/>
        <end position="473"/>
    </location>
</feature>
<keyword evidence="4" id="KW-1185">Reference proteome</keyword>
<dbReference type="GeneID" id="20038128"/>
<dbReference type="VEuPathDB" id="PlasmoDB:C922_02854"/>
<accession>W7ACN5</accession>
<sequence>MNTKETGKTGAEKNITQLNLERCEQASILLDNLSTFEEISTIEEGRCHKTNPVDHASLFNWGMRKVEEKSPLRGELTEKDLISDLCRYVGVPGDEKRVVSEWIPYTRGVPTRRENINYFLHTKDGEDVTSESYKRGANRRHSLRRDSITEHYMEKTQTGCAKEGNNVKAKKKTNGNKYVFNLRTARKELIRDKRANCNNTEKIITYVKKSDRNVTDYKKEKKFKEQTRMHEEEKEKMKTNFEEMIKNITEKYQEQEEKKKKLITNIYSKYMNMRNEFSKMKSITENVKFENKRFKEEVDRLTANPVEKTLLESYKSKLDEYIVLANSKGNRIQELQREVQSVRTSAELLAKKNATLEKEKKRLLKGSENLKRDNIQLQTDLENAKRENQKLRDELFYRDMKINYLVSILDVVDETILGDGVGGALQKGGASQRGGTLQKRGASQKGGPEGNHQTDKDTPGSDAKKTPQRDTKSKGCAIQKMNKKILIKSIVQKIKDINKKIHKEEETVGTLQSDVQVVEEETSTEAITQNDKHEGGENQSESRQVLEAYFNCGDFTLNDNTREASTGEKTHAAFFVNGDNAGDQAF</sequence>
<dbReference type="EMBL" id="KI965469">
    <property type="protein sequence ID" value="EUD66869.1"/>
    <property type="molecule type" value="Genomic_DNA"/>
</dbReference>
<evidence type="ECO:0000256" key="2">
    <source>
        <dbReference type="SAM" id="MobiDB-lite"/>
    </source>
</evidence>
<dbReference type="Proteomes" id="UP000030640">
    <property type="component" value="Unassembled WGS sequence"/>
</dbReference>